<dbReference type="Pfam" id="PF07883">
    <property type="entry name" value="Cupin_2"/>
    <property type="match status" value="1"/>
</dbReference>
<keyword evidence="3" id="KW-1185">Reference proteome</keyword>
<accession>A0A401YPN8</accession>
<sequence length="119" mass="13949">MSDTQRVWAFDDSEFVEVKPGFRRRVYTGDELMLTLWRIREGCGPTPYDDHPDHEQYGMVLKGRLDFRIDSDERRVLGPGDVYWAPKGCDHGDSLFIGDPEHGETWILDIFTPPRDEYR</sequence>
<dbReference type="InterPro" id="IPR013096">
    <property type="entry name" value="Cupin_2"/>
</dbReference>
<name>A0A401YPN8_9ACTN</name>
<reference evidence="2 3" key="1">
    <citation type="submission" date="2018-12" db="EMBL/GenBank/DDBJ databases">
        <title>Draft genome sequence of Embleya hyalina NBRC 13850T.</title>
        <authorList>
            <person name="Komaki H."/>
            <person name="Hosoyama A."/>
            <person name="Kimura A."/>
            <person name="Ichikawa N."/>
            <person name="Tamura T."/>
        </authorList>
    </citation>
    <scope>NUCLEOTIDE SEQUENCE [LARGE SCALE GENOMIC DNA]</scope>
    <source>
        <strain evidence="2 3">NBRC 13850</strain>
    </source>
</reference>
<dbReference type="InterPro" id="IPR014710">
    <property type="entry name" value="RmlC-like_jellyroll"/>
</dbReference>
<dbReference type="Proteomes" id="UP000286931">
    <property type="component" value="Unassembled WGS sequence"/>
</dbReference>
<evidence type="ECO:0000313" key="2">
    <source>
        <dbReference type="EMBL" id="GCD96557.1"/>
    </source>
</evidence>
<protein>
    <recommendedName>
        <fullName evidence="1">Cupin type-2 domain-containing protein</fullName>
    </recommendedName>
</protein>
<dbReference type="AlphaFoldDB" id="A0A401YPN8"/>
<organism evidence="2 3">
    <name type="scientific">Embleya hyalina</name>
    <dbReference type="NCBI Taxonomy" id="516124"/>
    <lineage>
        <taxon>Bacteria</taxon>
        <taxon>Bacillati</taxon>
        <taxon>Actinomycetota</taxon>
        <taxon>Actinomycetes</taxon>
        <taxon>Kitasatosporales</taxon>
        <taxon>Streptomycetaceae</taxon>
        <taxon>Embleya</taxon>
    </lineage>
</organism>
<dbReference type="EMBL" id="BIFH01000021">
    <property type="protein sequence ID" value="GCD96557.1"/>
    <property type="molecule type" value="Genomic_DNA"/>
</dbReference>
<feature type="domain" description="Cupin type-2" evidence="1">
    <location>
        <begin position="37"/>
        <end position="92"/>
    </location>
</feature>
<dbReference type="Gene3D" id="2.60.120.10">
    <property type="entry name" value="Jelly Rolls"/>
    <property type="match status" value="1"/>
</dbReference>
<gene>
    <name evidence="2" type="ORF">EHYA_04244</name>
</gene>
<dbReference type="OrthoDB" id="9791637at2"/>
<dbReference type="InterPro" id="IPR011051">
    <property type="entry name" value="RmlC_Cupin_sf"/>
</dbReference>
<comment type="caution">
    <text evidence="2">The sequence shown here is derived from an EMBL/GenBank/DDBJ whole genome shotgun (WGS) entry which is preliminary data.</text>
</comment>
<proteinExistence type="predicted"/>
<evidence type="ECO:0000259" key="1">
    <source>
        <dbReference type="Pfam" id="PF07883"/>
    </source>
</evidence>
<dbReference type="RefSeq" id="WP_126638606.1">
    <property type="nucleotide sequence ID" value="NZ_BIFH01000021.1"/>
</dbReference>
<dbReference type="SUPFAM" id="SSF51182">
    <property type="entry name" value="RmlC-like cupins"/>
    <property type="match status" value="1"/>
</dbReference>
<evidence type="ECO:0000313" key="3">
    <source>
        <dbReference type="Proteomes" id="UP000286931"/>
    </source>
</evidence>